<dbReference type="InterPro" id="IPR022645">
    <property type="entry name" value="SecD/SecF_bac"/>
</dbReference>
<comment type="subunit">
    <text evidence="9">Forms a complex with SecD. Part of the essential Sec protein translocation apparatus which comprises SecA, SecYEG and auxiliary proteins SecDF. Other proteins may also be involved.</text>
</comment>
<dbReference type="GO" id="GO:0043952">
    <property type="term" value="P:protein transport by the Sec complex"/>
    <property type="evidence" value="ECO:0007669"/>
    <property type="project" value="UniProtKB-UniRule"/>
</dbReference>
<dbReference type="AlphaFoldDB" id="A0A1F5F629"/>
<dbReference type="InterPro" id="IPR048634">
    <property type="entry name" value="SecD_SecF_C"/>
</dbReference>
<dbReference type="GO" id="GO:0015450">
    <property type="term" value="F:protein-transporting ATPase activity"/>
    <property type="evidence" value="ECO:0007669"/>
    <property type="project" value="InterPro"/>
</dbReference>
<feature type="domain" description="Protein export membrane protein SecD/SecF C-terminal" evidence="10">
    <location>
        <begin position="95"/>
        <end position="281"/>
    </location>
</feature>
<dbReference type="SUPFAM" id="SSF82866">
    <property type="entry name" value="Multidrug efflux transporter AcrB transmembrane domain"/>
    <property type="match status" value="1"/>
</dbReference>
<evidence type="ECO:0000256" key="6">
    <source>
        <dbReference type="ARBA" id="ARBA00022989"/>
    </source>
</evidence>
<comment type="subcellular location">
    <subcellularLocation>
        <location evidence="1 9">Cell membrane</location>
        <topology evidence="1 9">Multi-pass membrane protein</topology>
    </subcellularLocation>
</comment>
<feature type="transmembrane region" description="Helical" evidence="9">
    <location>
        <begin position="253"/>
        <end position="280"/>
    </location>
</feature>
<feature type="transmembrane region" description="Helical" evidence="9">
    <location>
        <begin position="122"/>
        <end position="139"/>
    </location>
</feature>
<evidence type="ECO:0000259" key="10">
    <source>
        <dbReference type="Pfam" id="PF02355"/>
    </source>
</evidence>
<evidence type="ECO:0000256" key="5">
    <source>
        <dbReference type="ARBA" id="ARBA00022927"/>
    </source>
</evidence>
<evidence type="ECO:0000313" key="12">
    <source>
        <dbReference type="Proteomes" id="UP000176191"/>
    </source>
</evidence>
<dbReference type="PANTHER" id="PTHR30081">
    <property type="entry name" value="PROTEIN-EXPORT MEMBRANE PROTEIN SEC"/>
    <property type="match status" value="1"/>
</dbReference>
<protein>
    <recommendedName>
        <fullName evidence="9">Protein-export membrane protein SecF</fullName>
    </recommendedName>
</protein>
<keyword evidence="4 9" id="KW-0812">Transmembrane</keyword>
<evidence type="ECO:0000256" key="3">
    <source>
        <dbReference type="ARBA" id="ARBA00022475"/>
    </source>
</evidence>
<name>A0A1F5F629_9BACT</name>
<evidence type="ECO:0000256" key="4">
    <source>
        <dbReference type="ARBA" id="ARBA00022692"/>
    </source>
</evidence>
<dbReference type="Pfam" id="PF02355">
    <property type="entry name" value="SecD_SecF_C"/>
    <property type="match status" value="1"/>
</dbReference>
<evidence type="ECO:0000256" key="2">
    <source>
        <dbReference type="ARBA" id="ARBA00022448"/>
    </source>
</evidence>
<sequence>MNDKLVILQPMKYYWAYFLLSLIVIIPGSYSLIRYGLSPSIDFTGGTTFVWQGDNLSQVILEERAKELNISLESIAQSGNTWTLATPPLAEGVYQQFKPLEVQELSFATVGPSLGAELIKKTIYGIALAALFILTYVAYRFKNFKFGASAILAMFHDSLVLLGVFSLLGHYYQVKVDTLFVTALLTILSFSVHDTIVVYDRIRELKKKHGYLEFPDLVNRAVVETMGRSLNNSLTIIFMLLAMYLLGGETTKWFIFALLVGTVSGTYSSTFTAAPILILWDKLKKPPGR</sequence>
<feature type="transmembrane region" description="Helical" evidence="9">
    <location>
        <begin position="151"/>
        <end position="172"/>
    </location>
</feature>
<dbReference type="InterPro" id="IPR022813">
    <property type="entry name" value="SecD/SecF_arch_bac"/>
</dbReference>
<evidence type="ECO:0000256" key="1">
    <source>
        <dbReference type="ARBA" id="ARBA00004651"/>
    </source>
</evidence>
<dbReference type="HAMAP" id="MF_01464_B">
    <property type="entry name" value="SecF_B"/>
    <property type="match status" value="1"/>
</dbReference>
<comment type="function">
    <text evidence="9">Part of the Sec protein translocase complex. Interacts with the SecYEG preprotein conducting channel. SecDF uses the proton motive force (PMF) to complete protein translocation after the ATP-dependent function of SecA.</text>
</comment>
<dbReference type="Proteomes" id="UP000176191">
    <property type="component" value="Unassembled WGS sequence"/>
</dbReference>
<dbReference type="PRINTS" id="PR01755">
    <property type="entry name" value="SECFTRNLCASE"/>
</dbReference>
<dbReference type="GO" id="GO:0005886">
    <property type="term" value="C:plasma membrane"/>
    <property type="evidence" value="ECO:0007669"/>
    <property type="project" value="UniProtKB-SubCell"/>
</dbReference>
<evidence type="ECO:0000256" key="7">
    <source>
        <dbReference type="ARBA" id="ARBA00023010"/>
    </source>
</evidence>
<dbReference type="PANTHER" id="PTHR30081:SF8">
    <property type="entry name" value="PROTEIN TRANSLOCASE SUBUNIT SECF"/>
    <property type="match status" value="1"/>
</dbReference>
<dbReference type="GO" id="GO:0065002">
    <property type="term" value="P:intracellular protein transmembrane transport"/>
    <property type="evidence" value="ECO:0007669"/>
    <property type="project" value="UniProtKB-UniRule"/>
</dbReference>
<reference evidence="11 12" key="1">
    <citation type="journal article" date="2016" name="Nat. Commun.">
        <title>Thousands of microbial genomes shed light on interconnected biogeochemical processes in an aquifer system.</title>
        <authorList>
            <person name="Anantharaman K."/>
            <person name="Brown C.T."/>
            <person name="Hug L.A."/>
            <person name="Sharon I."/>
            <person name="Castelle C.J."/>
            <person name="Probst A.J."/>
            <person name="Thomas B.C."/>
            <person name="Singh A."/>
            <person name="Wilkins M.J."/>
            <person name="Karaoz U."/>
            <person name="Brodie E.L."/>
            <person name="Williams K.H."/>
            <person name="Hubbard S.S."/>
            <person name="Banfield J.F."/>
        </authorList>
    </citation>
    <scope>NUCLEOTIDE SEQUENCE [LARGE SCALE GENOMIC DNA]</scope>
</reference>
<keyword evidence="5 9" id="KW-0653">Protein transport</keyword>
<dbReference type="NCBIfam" id="TIGR00966">
    <property type="entry name" value="transloc_SecF"/>
    <property type="match status" value="1"/>
</dbReference>
<feature type="transmembrane region" description="Helical" evidence="9">
    <location>
        <begin position="12"/>
        <end position="33"/>
    </location>
</feature>
<keyword evidence="7 9" id="KW-0811">Translocation</keyword>
<keyword evidence="2 9" id="KW-0813">Transport</keyword>
<feature type="transmembrane region" description="Helical" evidence="9">
    <location>
        <begin position="178"/>
        <end position="199"/>
    </location>
</feature>
<accession>A0A1F5F629</accession>
<dbReference type="InterPro" id="IPR005665">
    <property type="entry name" value="SecF_bac"/>
</dbReference>
<keyword evidence="8 9" id="KW-0472">Membrane</keyword>
<keyword evidence="3 9" id="KW-1003">Cell membrane</keyword>
<feature type="transmembrane region" description="Helical" evidence="9">
    <location>
        <begin position="230"/>
        <end position="247"/>
    </location>
</feature>
<evidence type="ECO:0000256" key="8">
    <source>
        <dbReference type="ARBA" id="ARBA00023136"/>
    </source>
</evidence>
<dbReference type="EMBL" id="MFAK01000016">
    <property type="protein sequence ID" value="OGD75069.1"/>
    <property type="molecule type" value="Genomic_DNA"/>
</dbReference>
<dbReference type="Gene3D" id="1.20.1640.10">
    <property type="entry name" value="Multidrug efflux transporter AcrB transmembrane domain"/>
    <property type="match status" value="1"/>
</dbReference>
<gene>
    <name evidence="9" type="primary">secF</name>
    <name evidence="11" type="ORF">A2228_01040</name>
</gene>
<dbReference type="GO" id="GO:0006605">
    <property type="term" value="P:protein targeting"/>
    <property type="evidence" value="ECO:0007669"/>
    <property type="project" value="UniProtKB-UniRule"/>
</dbReference>
<proteinExistence type="inferred from homology"/>
<comment type="similarity">
    <text evidence="9">Belongs to the SecD/SecF family. SecF subfamily.</text>
</comment>
<evidence type="ECO:0000313" key="11">
    <source>
        <dbReference type="EMBL" id="OGD75069.1"/>
    </source>
</evidence>
<evidence type="ECO:0000256" key="9">
    <source>
        <dbReference type="HAMAP-Rule" id="MF_01464"/>
    </source>
</evidence>
<keyword evidence="6 9" id="KW-1133">Transmembrane helix</keyword>
<organism evidence="11 12">
    <name type="scientific">Candidatus Collierbacteria bacterium RIFOXYA2_FULL_46_10</name>
    <dbReference type="NCBI Taxonomy" id="1817726"/>
    <lineage>
        <taxon>Bacteria</taxon>
        <taxon>Candidatus Collieribacteriota</taxon>
    </lineage>
</organism>
<comment type="caution">
    <text evidence="11">The sequence shown here is derived from an EMBL/GenBank/DDBJ whole genome shotgun (WGS) entry which is preliminary data.</text>
</comment>